<evidence type="ECO:0000313" key="1">
    <source>
        <dbReference type="EMBL" id="MCJ8740665.1"/>
    </source>
</evidence>
<keyword evidence="2" id="KW-1185">Reference proteome</keyword>
<dbReference type="EMBL" id="CM040989">
    <property type="protein sequence ID" value="MCJ8740665.1"/>
    <property type="molecule type" value="Genomic_DNA"/>
</dbReference>
<name>A0ACC5YXR5_9TELE</name>
<comment type="caution">
    <text evidence="1">The sequence shown here is derived from an EMBL/GenBank/DDBJ whole genome shotgun (WGS) entry which is preliminary data.</text>
</comment>
<organism evidence="1 2">
    <name type="scientific">Pangasius djambal</name>
    <dbReference type="NCBI Taxonomy" id="1691987"/>
    <lineage>
        <taxon>Eukaryota</taxon>
        <taxon>Metazoa</taxon>
        <taxon>Chordata</taxon>
        <taxon>Craniata</taxon>
        <taxon>Vertebrata</taxon>
        <taxon>Euteleostomi</taxon>
        <taxon>Actinopterygii</taxon>
        <taxon>Neopterygii</taxon>
        <taxon>Teleostei</taxon>
        <taxon>Ostariophysi</taxon>
        <taxon>Siluriformes</taxon>
        <taxon>Pangasiidae</taxon>
        <taxon>Pangasius</taxon>
    </lineage>
</organism>
<sequence length="95" mass="10967">NSAVLWTSLLNTFFILTLWYRFNLLILTGFCSNIMMMDLPWVTLSTFPQELDSNKKKTSSNSLWLSECQEPATAGVFTAFRRIKFTRISFKSSLV</sequence>
<protein>
    <submittedName>
        <fullName evidence="1">Uncharacterized protein</fullName>
    </submittedName>
</protein>
<feature type="non-terminal residue" evidence="1">
    <location>
        <position position="1"/>
    </location>
</feature>
<accession>A0ACC5YXR5</accession>
<proteinExistence type="predicted"/>
<gene>
    <name evidence="1" type="ORF">PDJAM_G00061480</name>
</gene>
<reference evidence="1" key="1">
    <citation type="submission" date="2020-02" db="EMBL/GenBank/DDBJ databases">
        <title>Genome sequencing of the panga catfish, Pangasius djambal.</title>
        <authorList>
            <person name="Wen M."/>
            <person name="Zahm M."/>
            <person name="Roques C."/>
            <person name="Cabau C."/>
            <person name="Klopp C."/>
            <person name="Donnadieu C."/>
            <person name="Jouanno E."/>
            <person name="Avarre J.-C."/>
            <person name="Campet M."/>
            <person name="Ha T."/>
            <person name="Dugue R."/>
            <person name="Lampietro C."/>
            <person name="Louis A."/>
            <person name="Herpin A."/>
            <person name="Echchiki A."/>
            <person name="Berthelot C."/>
            <person name="Parey E."/>
            <person name="Roest-Crollius H."/>
            <person name="Braasch I."/>
            <person name="Postlethwait J.H."/>
            <person name="Bobe J."/>
            <person name="Montfort J."/>
            <person name="Bouchez O."/>
            <person name="Begum T."/>
            <person name="Schartl M."/>
            <person name="Gustiano R."/>
            <person name="Guiguen Y."/>
        </authorList>
    </citation>
    <scope>NUCLEOTIDE SEQUENCE</scope>
    <source>
        <strain evidence="1">Pdj_M5554</strain>
    </source>
</reference>
<dbReference type="Proteomes" id="UP000830395">
    <property type="component" value="Chromosome 15"/>
</dbReference>
<evidence type="ECO:0000313" key="2">
    <source>
        <dbReference type="Proteomes" id="UP000830395"/>
    </source>
</evidence>